<comment type="caution">
    <text evidence="2">The sequence shown here is derived from an EMBL/GenBank/DDBJ whole genome shotgun (WGS) entry which is preliminary data.</text>
</comment>
<evidence type="ECO:0000313" key="2">
    <source>
        <dbReference type="EMBL" id="OBS17983.1"/>
    </source>
</evidence>
<feature type="compositionally biased region" description="Polar residues" evidence="1">
    <location>
        <begin position="107"/>
        <end position="120"/>
    </location>
</feature>
<feature type="region of interest" description="Disordered" evidence="1">
    <location>
        <begin position="153"/>
        <end position="179"/>
    </location>
</feature>
<protein>
    <submittedName>
        <fullName evidence="2">Uncharacterized protein</fullName>
    </submittedName>
</protein>
<accession>A0A1B8ABY1</accession>
<evidence type="ECO:0000313" key="3">
    <source>
        <dbReference type="Proteomes" id="UP000091967"/>
    </source>
</evidence>
<feature type="region of interest" description="Disordered" evidence="1">
    <location>
        <begin position="95"/>
        <end position="123"/>
    </location>
</feature>
<feature type="compositionally biased region" description="Polar residues" evidence="1">
    <location>
        <begin position="155"/>
        <end position="169"/>
    </location>
</feature>
<reference evidence="2 3" key="1">
    <citation type="submission" date="2016-06" db="EMBL/GenBank/DDBJ databases">
        <title>Living apart together: crosstalk between the core and supernumerary genomes in a fungal plant pathogen.</title>
        <authorList>
            <person name="Vanheule A."/>
            <person name="Audenaert K."/>
            <person name="Warris S."/>
            <person name="Van De Geest H."/>
            <person name="Schijlen E."/>
            <person name="Hofte M."/>
            <person name="De Saeger S."/>
            <person name="Haesaert G."/>
            <person name="Waalwijk C."/>
            <person name="Van Der Lee T."/>
        </authorList>
    </citation>
    <scope>NUCLEOTIDE SEQUENCE [LARGE SCALE GENOMIC DNA]</scope>
    <source>
        <strain evidence="2 3">2516</strain>
    </source>
</reference>
<dbReference type="Proteomes" id="UP000091967">
    <property type="component" value="Unassembled WGS sequence"/>
</dbReference>
<dbReference type="AlphaFoldDB" id="A0A1B8ABY1"/>
<name>A0A1B8ABY1_FUSPO</name>
<sequence>MAERRYTLATFFEESYKEAWRLFREGDRDTSVDTALDLLRDPTRSVVDAYLNVAKGLLDVARREHAAHFCANARGRNWTLGEVYQIQVDERDRRRAARGVRSPGQAIPNSQDVPGVTDNSQRTEPHYTKSLNAIIEMDFSQYTNSLDAIVEVDSDNNNPLPDIVRSNSGTDRKKGGNEP</sequence>
<gene>
    <name evidence="2" type="ORF">FPOA_09711</name>
</gene>
<feature type="compositionally biased region" description="Basic and acidic residues" evidence="1">
    <location>
        <begin position="170"/>
        <end position="179"/>
    </location>
</feature>
<keyword evidence="3" id="KW-1185">Reference proteome</keyword>
<dbReference type="EMBL" id="LYXU01000004">
    <property type="protein sequence ID" value="OBS17983.1"/>
    <property type="molecule type" value="Genomic_DNA"/>
</dbReference>
<evidence type="ECO:0000256" key="1">
    <source>
        <dbReference type="SAM" id="MobiDB-lite"/>
    </source>
</evidence>
<proteinExistence type="predicted"/>
<organism evidence="2 3">
    <name type="scientific">Fusarium poae</name>
    <dbReference type="NCBI Taxonomy" id="36050"/>
    <lineage>
        <taxon>Eukaryota</taxon>
        <taxon>Fungi</taxon>
        <taxon>Dikarya</taxon>
        <taxon>Ascomycota</taxon>
        <taxon>Pezizomycotina</taxon>
        <taxon>Sordariomycetes</taxon>
        <taxon>Hypocreomycetidae</taxon>
        <taxon>Hypocreales</taxon>
        <taxon>Nectriaceae</taxon>
        <taxon>Fusarium</taxon>
    </lineage>
</organism>